<evidence type="ECO:0000313" key="19">
    <source>
        <dbReference type="Proteomes" id="UP000325113"/>
    </source>
</evidence>
<keyword evidence="3 11" id="KW-0813">Transport</keyword>
<comment type="caution">
    <text evidence="15">The sequence shown here is derived from an EMBL/GenBank/DDBJ whole genome shotgun (WGS) entry which is preliminary data.</text>
</comment>
<evidence type="ECO:0000313" key="14">
    <source>
        <dbReference type="EMBL" id="KAA0162743.1"/>
    </source>
</evidence>
<dbReference type="EMBL" id="VLTM01000034">
    <property type="protein sequence ID" value="KAA0161581.1"/>
    <property type="molecule type" value="Genomic_DNA"/>
</dbReference>
<evidence type="ECO:0000313" key="13">
    <source>
        <dbReference type="EMBL" id="KAA0161581.1"/>
    </source>
</evidence>
<evidence type="ECO:0000256" key="2">
    <source>
        <dbReference type="ARBA" id="ARBA00006375"/>
    </source>
</evidence>
<keyword evidence="6" id="KW-0999">Mitochondrion inner membrane</keyword>
<comment type="similarity">
    <text evidence="2 11">Belongs to the mitochondrial carrier (TC 2.A.29) family.</text>
</comment>
<dbReference type="PROSITE" id="PS50920">
    <property type="entry name" value="SOLCAR"/>
    <property type="match status" value="3"/>
</dbReference>
<dbReference type="EMBL" id="VLTO01000017">
    <property type="protein sequence ID" value="KAA0174965.1"/>
    <property type="molecule type" value="Genomic_DNA"/>
</dbReference>
<dbReference type="Proteomes" id="UP000322899">
    <property type="component" value="Unassembled WGS sequence"/>
</dbReference>
<dbReference type="GO" id="GO:0005743">
    <property type="term" value="C:mitochondrial inner membrane"/>
    <property type="evidence" value="ECO:0007669"/>
    <property type="project" value="UniProtKB-SubCell"/>
</dbReference>
<keyword evidence="9 10" id="KW-0472">Membrane</keyword>
<evidence type="ECO:0000256" key="3">
    <source>
        <dbReference type="ARBA" id="ARBA00022448"/>
    </source>
</evidence>
<reference evidence="16 17" key="1">
    <citation type="submission" date="2019-07" db="EMBL/GenBank/DDBJ databases">
        <title>Genomes of Cafeteria roenbergensis.</title>
        <authorList>
            <person name="Fischer M.G."/>
            <person name="Hackl T."/>
            <person name="Roman M."/>
        </authorList>
    </citation>
    <scope>NUCLEOTIDE SEQUENCE [LARGE SCALE GENOMIC DNA]</scope>
    <source>
        <strain evidence="12 17">BVI</strain>
        <strain evidence="13 19">Cflag</strain>
        <strain evidence="15 16">E4-10P</strain>
        <strain evidence="14 18">RCC970-E3</strain>
    </source>
</reference>
<dbReference type="InterPro" id="IPR018108">
    <property type="entry name" value="MCP_transmembrane"/>
</dbReference>
<protein>
    <recommendedName>
        <fullName evidence="20">Mitochondrial carrier protein</fullName>
    </recommendedName>
</protein>
<organism evidence="15 16">
    <name type="scientific">Cafeteria roenbergensis</name>
    <name type="common">Marine flagellate</name>
    <dbReference type="NCBI Taxonomy" id="33653"/>
    <lineage>
        <taxon>Eukaryota</taxon>
        <taxon>Sar</taxon>
        <taxon>Stramenopiles</taxon>
        <taxon>Bigyra</taxon>
        <taxon>Opalozoa</taxon>
        <taxon>Bicosoecida</taxon>
        <taxon>Cafeteriaceae</taxon>
        <taxon>Cafeteria</taxon>
    </lineage>
</organism>
<dbReference type="Proteomes" id="UP000323011">
    <property type="component" value="Unassembled WGS sequence"/>
</dbReference>
<evidence type="ECO:0000256" key="4">
    <source>
        <dbReference type="ARBA" id="ARBA00022692"/>
    </source>
</evidence>
<evidence type="ECO:0000256" key="6">
    <source>
        <dbReference type="ARBA" id="ARBA00022792"/>
    </source>
</evidence>
<comment type="subcellular location">
    <subcellularLocation>
        <location evidence="1">Mitochondrion inner membrane</location>
        <topology evidence="1">Multi-pass membrane protein</topology>
    </subcellularLocation>
</comment>
<evidence type="ECO:0000256" key="10">
    <source>
        <dbReference type="PROSITE-ProRule" id="PRU00282"/>
    </source>
</evidence>
<accession>A0A5A8EAZ4</accession>
<dbReference type="Proteomes" id="UP000324907">
    <property type="component" value="Unassembled WGS sequence"/>
</dbReference>
<evidence type="ECO:0000313" key="12">
    <source>
        <dbReference type="EMBL" id="KAA0154776.1"/>
    </source>
</evidence>
<dbReference type="AlphaFoldDB" id="A0A5A8EAZ4"/>
<dbReference type="GO" id="GO:0055085">
    <property type="term" value="P:transmembrane transport"/>
    <property type="evidence" value="ECO:0007669"/>
    <property type="project" value="InterPro"/>
</dbReference>
<dbReference type="OrthoDB" id="448427at2759"/>
<feature type="repeat" description="Solcar" evidence="10">
    <location>
        <begin position="215"/>
        <end position="302"/>
    </location>
</feature>
<gene>
    <name evidence="15" type="ORF">FNF27_03497</name>
    <name evidence="14" type="ORF">FNF28_04561</name>
    <name evidence="12" type="ORF">FNF29_02305</name>
    <name evidence="13" type="ORF">FNF31_03695</name>
</gene>
<keyword evidence="17" id="KW-1185">Reference proteome</keyword>
<dbReference type="InterPro" id="IPR050391">
    <property type="entry name" value="Mito_Metabolite_Transporter"/>
</dbReference>
<dbReference type="InterPro" id="IPR002067">
    <property type="entry name" value="MCP"/>
</dbReference>
<keyword evidence="7" id="KW-1133">Transmembrane helix</keyword>
<dbReference type="PANTHER" id="PTHR45618">
    <property type="entry name" value="MITOCHONDRIAL DICARBOXYLATE CARRIER-RELATED"/>
    <property type="match status" value="1"/>
</dbReference>
<dbReference type="EMBL" id="VLTL01000076">
    <property type="protein sequence ID" value="KAA0162743.1"/>
    <property type="molecule type" value="Genomic_DNA"/>
</dbReference>
<feature type="repeat" description="Solcar" evidence="10">
    <location>
        <begin position="114"/>
        <end position="206"/>
    </location>
</feature>
<dbReference type="SUPFAM" id="SSF103506">
    <property type="entry name" value="Mitochondrial carrier"/>
    <property type="match status" value="1"/>
</dbReference>
<evidence type="ECO:0000313" key="18">
    <source>
        <dbReference type="Proteomes" id="UP000324907"/>
    </source>
</evidence>
<dbReference type="InterPro" id="IPR023395">
    <property type="entry name" value="MCP_dom_sf"/>
</dbReference>
<keyword evidence="5" id="KW-0677">Repeat</keyword>
<keyword evidence="8" id="KW-0496">Mitochondrion</keyword>
<evidence type="ECO:0008006" key="20">
    <source>
        <dbReference type="Google" id="ProtNLM"/>
    </source>
</evidence>
<name>A0A5A8EAZ4_CAFRO</name>
<evidence type="ECO:0000256" key="7">
    <source>
        <dbReference type="ARBA" id="ARBA00022989"/>
    </source>
</evidence>
<feature type="repeat" description="Solcar" evidence="10">
    <location>
        <begin position="11"/>
        <end position="104"/>
    </location>
</feature>
<dbReference type="FunFam" id="1.50.40.10:FF:000062">
    <property type="entry name" value="mitochondrial uncoupling protein 3"/>
    <property type="match status" value="1"/>
</dbReference>
<evidence type="ECO:0000313" key="16">
    <source>
        <dbReference type="Proteomes" id="UP000322899"/>
    </source>
</evidence>
<keyword evidence="4 10" id="KW-0812">Transmembrane</keyword>
<dbReference type="PRINTS" id="PR00926">
    <property type="entry name" value="MITOCARRIER"/>
</dbReference>
<dbReference type="Pfam" id="PF00153">
    <property type="entry name" value="Mito_carr"/>
    <property type="match status" value="3"/>
</dbReference>
<sequence length="308" mass="32387">MPGASDATSATELLKRWGVAAVSACAAETATLPLDVTKIRLQLQGEATSGSGEAASRRGMVGMMAHVAKSEGLAGLYGGLSAALIRQVVYGGIGVGMYQPVRKLLIGDQDPHSAPLWKRACAGMLTGGLGQFVASPTDVVKIRIQADGRLKLQGKEARYRGALHAFRSIAKKEGLAGFFSGVRPSVTRAAVINGCGIAAYDHSKQLTLRITGAEDGLLPRVVGSLISGFVSAVVSTPLDVVKTRLMSQPADQRLYKGMIDCASKTVRGEGLMALYAGFLPAYTRLAPWQVVFFLCFETANKAVFGKAL</sequence>
<evidence type="ECO:0000313" key="15">
    <source>
        <dbReference type="EMBL" id="KAA0174965.1"/>
    </source>
</evidence>
<evidence type="ECO:0000256" key="1">
    <source>
        <dbReference type="ARBA" id="ARBA00004448"/>
    </source>
</evidence>
<evidence type="ECO:0000313" key="17">
    <source>
        <dbReference type="Proteomes" id="UP000323011"/>
    </source>
</evidence>
<evidence type="ECO:0000256" key="9">
    <source>
        <dbReference type="ARBA" id="ARBA00023136"/>
    </source>
</evidence>
<dbReference type="Gene3D" id="1.50.40.10">
    <property type="entry name" value="Mitochondrial carrier domain"/>
    <property type="match status" value="1"/>
</dbReference>
<proteinExistence type="inferred from homology"/>
<evidence type="ECO:0000256" key="5">
    <source>
        <dbReference type="ARBA" id="ARBA00022737"/>
    </source>
</evidence>
<dbReference type="Proteomes" id="UP000325113">
    <property type="component" value="Unassembled WGS sequence"/>
</dbReference>
<dbReference type="OMA" id="LIPCWLR"/>
<evidence type="ECO:0000256" key="11">
    <source>
        <dbReference type="RuleBase" id="RU000488"/>
    </source>
</evidence>
<dbReference type="EMBL" id="VLTN01000010">
    <property type="protein sequence ID" value="KAA0154776.1"/>
    <property type="molecule type" value="Genomic_DNA"/>
</dbReference>
<evidence type="ECO:0000256" key="8">
    <source>
        <dbReference type="ARBA" id="ARBA00023128"/>
    </source>
</evidence>